<dbReference type="Proteomes" id="UP000662637">
    <property type="component" value="Unassembled WGS sequence"/>
</dbReference>
<evidence type="ECO:0000313" key="2">
    <source>
        <dbReference type="EMBL" id="KAF7474088.1"/>
    </source>
</evidence>
<organism evidence="3 4">
    <name type="scientific">Marmota monax</name>
    <name type="common">Woodchuck</name>
    <dbReference type="NCBI Taxonomy" id="9995"/>
    <lineage>
        <taxon>Eukaryota</taxon>
        <taxon>Metazoa</taxon>
        <taxon>Chordata</taxon>
        <taxon>Craniata</taxon>
        <taxon>Vertebrata</taxon>
        <taxon>Euteleostomi</taxon>
        <taxon>Mammalia</taxon>
        <taxon>Eutheria</taxon>
        <taxon>Euarchontoglires</taxon>
        <taxon>Glires</taxon>
        <taxon>Rodentia</taxon>
        <taxon>Sciuromorpha</taxon>
        <taxon>Sciuridae</taxon>
        <taxon>Xerinae</taxon>
        <taxon>Marmotini</taxon>
        <taxon>Marmota</taxon>
    </lineage>
</organism>
<reference evidence="2" key="2">
    <citation type="submission" date="2020-08" db="EMBL/GenBank/DDBJ databases">
        <authorList>
            <person name="Shumante A."/>
            <person name="Zimin A.V."/>
            <person name="Puiu D."/>
            <person name="Salzberg S.L."/>
        </authorList>
    </citation>
    <scope>NUCLEOTIDE SEQUENCE</scope>
    <source>
        <strain evidence="2">WC2-LM</strain>
        <tissue evidence="2">Liver</tissue>
    </source>
</reference>
<keyword evidence="1" id="KW-1133">Transmembrane helix</keyword>
<accession>A0A5E4AXC0</accession>
<gene>
    <name evidence="2" type="ORF">GHT09_015242</name>
    <name evidence="3" type="ORF">MONAX_5E044040</name>
</gene>
<evidence type="ECO:0000313" key="4">
    <source>
        <dbReference type="Proteomes" id="UP000335636"/>
    </source>
</evidence>
<protein>
    <recommendedName>
        <fullName evidence="5">Retroviral envelope protein GP41-like domain-containing protein</fullName>
    </recommendedName>
</protein>
<dbReference type="EMBL" id="CABDUW010000174">
    <property type="protein sequence ID" value="VTJ61411.1"/>
    <property type="molecule type" value="Genomic_DNA"/>
</dbReference>
<dbReference type="EMBL" id="WJEC01004351">
    <property type="protein sequence ID" value="KAF7474088.1"/>
    <property type="molecule type" value="Genomic_DNA"/>
</dbReference>
<proteinExistence type="predicted"/>
<dbReference type="AlphaFoldDB" id="A0A5E4AXC0"/>
<keyword evidence="4" id="KW-1185">Reference proteome</keyword>
<sequence length="139" mass="16209">MLQQQIDLIDEKIDRLQLNVRVPCSPQFLYNFQTPVSIKNVTEALLELANRLKGPWDMTFRNFTMMLHAQILSLNETRAKLILNPSILQWLWDKLSALIDPANWILAGIGIVFLVLLYALLRWFQKRLNKVEIKQGSCM</sequence>
<name>A0A5E4AXC0_MARMO</name>
<dbReference type="Proteomes" id="UP000335636">
    <property type="component" value="Unassembled WGS sequence"/>
</dbReference>
<keyword evidence="1" id="KW-0812">Transmembrane</keyword>
<keyword evidence="1" id="KW-0472">Membrane</keyword>
<reference evidence="3 4" key="1">
    <citation type="submission" date="2019-04" db="EMBL/GenBank/DDBJ databases">
        <authorList>
            <person name="Alioto T."/>
            <person name="Alioto T."/>
        </authorList>
    </citation>
    <scope>NUCLEOTIDE SEQUENCE [LARGE SCALE GENOMIC DNA]</scope>
</reference>
<evidence type="ECO:0000313" key="3">
    <source>
        <dbReference type="EMBL" id="VTJ61411.1"/>
    </source>
</evidence>
<evidence type="ECO:0008006" key="5">
    <source>
        <dbReference type="Google" id="ProtNLM"/>
    </source>
</evidence>
<evidence type="ECO:0000256" key="1">
    <source>
        <dbReference type="SAM" id="Phobius"/>
    </source>
</evidence>
<feature type="transmembrane region" description="Helical" evidence="1">
    <location>
        <begin position="102"/>
        <end position="121"/>
    </location>
</feature>